<proteinExistence type="predicted"/>
<feature type="compositionally biased region" description="Low complexity" evidence="1">
    <location>
        <begin position="121"/>
        <end position="136"/>
    </location>
</feature>
<dbReference type="AlphaFoldDB" id="A0A179F9M4"/>
<dbReference type="OrthoDB" id="2740448at2759"/>
<comment type="caution">
    <text evidence="2">The sequence shown here is derived from an EMBL/GenBank/DDBJ whole genome shotgun (WGS) entry which is preliminary data.</text>
</comment>
<evidence type="ECO:0000256" key="1">
    <source>
        <dbReference type="SAM" id="MobiDB-lite"/>
    </source>
</evidence>
<dbReference type="Proteomes" id="UP000078397">
    <property type="component" value="Unassembled WGS sequence"/>
</dbReference>
<reference evidence="2 3" key="1">
    <citation type="journal article" date="2016" name="PLoS Pathog.">
        <title>Biosynthesis of antibiotic leucinostatins in bio-control fungus Purpureocillium lilacinum and their inhibition on phytophthora revealed by genome mining.</title>
        <authorList>
            <person name="Wang G."/>
            <person name="Liu Z."/>
            <person name="Lin R."/>
            <person name="Li E."/>
            <person name="Mao Z."/>
            <person name="Ling J."/>
            <person name="Yang Y."/>
            <person name="Yin W.B."/>
            <person name="Xie B."/>
        </authorList>
    </citation>
    <scope>NUCLEOTIDE SEQUENCE [LARGE SCALE GENOMIC DNA]</scope>
    <source>
        <strain evidence="2">170</strain>
    </source>
</reference>
<name>A0A179F9M4_METCM</name>
<organism evidence="2 3">
    <name type="scientific">Pochonia chlamydosporia 170</name>
    <dbReference type="NCBI Taxonomy" id="1380566"/>
    <lineage>
        <taxon>Eukaryota</taxon>
        <taxon>Fungi</taxon>
        <taxon>Dikarya</taxon>
        <taxon>Ascomycota</taxon>
        <taxon>Pezizomycotina</taxon>
        <taxon>Sordariomycetes</taxon>
        <taxon>Hypocreomycetidae</taxon>
        <taxon>Hypocreales</taxon>
        <taxon>Clavicipitaceae</taxon>
        <taxon>Pochonia</taxon>
    </lineage>
</organism>
<evidence type="ECO:0000313" key="3">
    <source>
        <dbReference type="Proteomes" id="UP000078397"/>
    </source>
</evidence>
<protein>
    <submittedName>
        <fullName evidence="2">Uncharacterized protein</fullName>
    </submittedName>
</protein>
<dbReference type="RefSeq" id="XP_018139685.1">
    <property type="nucleotide sequence ID" value="XM_018286199.1"/>
</dbReference>
<accession>A0A179F9M4</accession>
<dbReference type="GeneID" id="28850193"/>
<keyword evidence="3" id="KW-1185">Reference proteome</keyword>
<gene>
    <name evidence="2" type="ORF">VFPPC_07321</name>
</gene>
<evidence type="ECO:0000313" key="2">
    <source>
        <dbReference type="EMBL" id="OAQ61981.1"/>
    </source>
</evidence>
<dbReference type="KEGG" id="pchm:VFPPC_07321"/>
<feature type="region of interest" description="Disordered" evidence="1">
    <location>
        <begin position="110"/>
        <end position="136"/>
    </location>
</feature>
<sequence length="355" mass="40260">MSPKKTKTQSQKQAGNGRQQLWFFLNEGMNRNSFTQGAYTFEEVKKHTMSLQTCIKLSGGKGTVEEHSFYIHSDSMSSAVQMLNDESIIATYNLYCTKDNVVTVIVRKATEPSPNSSRTPSHANSRSSRRSLSASHGISVPEVLIQPKIRHRSESTDMETMEKIEDERNMVSMVSNENVMTFTKDYLLGWIESQLTDLKNPTEVTVHSIGPSGISQPVQLTADIWQRNLLRGPWKEPFIRIWDDFIRAESKKEEMLSEIMTNNPRFHQGCLEFIYDLRNYGNNKGSRARLEGNGHKFYIGAPYFDDATRDRILQLPNYCGTLQLALEDLERKRSGSSICASHDLSPIFESALGVS</sequence>
<dbReference type="EMBL" id="LSBJ02000007">
    <property type="protein sequence ID" value="OAQ61981.1"/>
    <property type="molecule type" value="Genomic_DNA"/>
</dbReference>